<dbReference type="InterPro" id="IPR029058">
    <property type="entry name" value="AB_hydrolase_fold"/>
</dbReference>
<proteinExistence type="predicted"/>
<dbReference type="AlphaFoldDB" id="A0A1X1RFD4"/>
<dbReference type="PRINTS" id="PR00111">
    <property type="entry name" value="ABHYDROLASE"/>
</dbReference>
<organism evidence="2 3">
    <name type="scientific">Mycolicibacterium fallax</name>
    <name type="common">Mycobacterium fallax</name>
    <dbReference type="NCBI Taxonomy" id="1793"/>
    <lineage>
        <taxon>Bacteria</taxon>
        <taxon>Bacillati</taxon>
        <taxon>Actinomycetota</taxon>
        <taxon>Actinomycetes</taxon>
        <taxon>Mycobacteriales</taxon>
        <taxon>Mycobacteriaceae</taxon>
        <taxon>Mycolicibacterium</taxon>
    </lineage>
</organism>
<dbReference type="OrthoDB" id="3193334at2"/>
<dbReference type="InterPro" id="IPR000073">
    <property type="entry name" value="AB_hydrolase_1"/>
</dbReference>
<gene>
    <name evidence="2" type="ORF">AWC04_08670</name>
</gene>
<evidence type="ECO:0000313" key="2">
    <source>
        <dbReference type="EMBL" id="ORV04367.1"/>
    </source>
</evidence>
<keyword evidence="2" id="KW-0378">Hydrolase</keyword>
<dbReference type="InterPro" id="IPR050266">
    <property type="entry name" value="AB_hydrolase_sf"/>
</dbReference>
<dbReference type="Proteomes" id="UP000193484">
    <property type="component" value="Unassembled WGS sequence"/>
</dbReference>
<feature type="domain" description="AB hydrolase-1" evidence="1">
    <location>
        <begin position="18"/>
        <end position="253"/>
    </location>
</feature>
<dbReference type="EMBL" id="LQOJ01000031">
    <property type="protein sequence ID" value="ORV04367.1"/>
    <property type="molecule type" value="Genomic_DNA"/>
</dbReference>
<dbReference type="GO" id="GO:0016787">
    <property type="term" value="F:hydrolase activity"/>
    <property type="evidence" value="ECO:0007669"/>
    <property type="project" value="UniProtKB-KW"/>
</dbReference>
<comment type="caution">
    <text evidence="2">The sequence shown here is derived from an EMBL/GenBank/DDBJ whole genome shotgun (WGS) entry which is preliminary data.</text>
</comment>
<reference evidence="2 3" key="1">
    <citation type="submission" date="2016-01" db="EMBL/GenBank/DDBJ databases">
        <title>The new phylogeny of the genus Mycobacterium.</title>
        <authorList>
            <person name="Tarcisio F."/>
            <person name="Conor M."/>
            <person name="Antonella G."/>
            <person name="Elisabetta G."/>
            <person name="Giulia F.S."/>
            <person name="Sara T."/>
            <person name="Anna F."/>
            <person name="Clotilde B."/>
            <person name="Roberto B."/>
            <person name="Veronica D.S."/>
            <person name="Fabio R."/>
            <person name="Monica P."/>
            <person name="Olivier J."/>
            <person name="Enrico T."/>
            <person name="Nicola S."/>
        </authorList>
    </citation>
    <scope>NUCLEOTIDE SEQUENCE [LARGE SCALE GENOMIC DNA]</scope>
    <source>
        <strain evidence="2 3">DSM 44179</strain>
    </source>
</reference>
<evidence type="ECO:0000313" key="3">
    <source>
        <dbReference type="Proteomes" id="UP000193484"/>
    </source>
</evidence>
<evidence type="ECO:0000259" key="1">
    <source>
        <dbReference type="Pfam" id="PF12697"/>
    </source>
</evidence>
<dbReference type="Gene3D" id="3.40.50.1820">
    <property type="entry name" value="alpha/beta hydrolase"/>
    <property type="match status" value="1"/>
</dbReference>
<dbReference type="RefSeq" id="WP_085095404.1">
    <property type="nucleotide sequence ID" value="NZ_AP022603.1"/>
</dbReference>
<sequence length="261" mass="28068">MPAPLHVYRYGPAGPARVLALHGLTGHGRRWEHLANGFLPDVPVLAPDLIGHGRSSWAAPWNFDANIAALAALLEADGGGPVVVVGHSFGCAVAVQLAERRPDLVAGLVLLDAAVGLDGDWMSQIAAAMLSSPDYPDRAEAREEKSGGSWADVDPELLDADVDEHLITLPNGRFGWRICIPAMVSYWSELARPVAYPRPGTPTVLVRARWTDPPYVTEELIGGLRERLGDALRLVELDCLHMVAQAKPAETAALILELLDH</sequence>
<accession>A0A1X1RFD4</accession>
<dbReference type="PANTHER" id="PTHR43798">
    <property type="entry name" value="MONOACYLGLYCEROL LIPASE"/>
    <property type="match status" value="1"/>
</dbReference>
<dbReference type="SUPFAM" id="SSF53474">
    <property type="entry name" value="alpha/beta-Hydrolases"/>
    <property type="match status" value="1"/>
</dbReference>
<dbReference type="PANTHER" id="PTHR43798:SF33">
    <property type="entry name" value="HYDROLASE, PUTATIVE (AFU_ORTHOLOGUE AFUA_2G14860)-RELATED"/>
    <property type="match status" value="1"/>
</dbReference>
<protein>
    <submittedName>
        <fullName evidence="2">Alpha/beta hydrolase</fullName>
    </submittedName>
</protein>
<name>A0A1X1RFD4_MYCFA</name>
<keyword evidence="3" id="KW-1185">Reference proteome</keyword>
<dbReference type="Pfam" id="PF12697">
    <property type="entry name" value="Abhydrolase_6"/>
    <property type="match status" value="1"/>
</dbReference>
<dbReference type="GO" id="GO:0016020">
    <property type="term" value="C:membrane"/>
    <property type="evidence" value="ECO:0007669"/>
    <property type="project" value="TreeGrafter"/>
</dbReference>
<dbReference type="STRING" id="1793.AWC04_08670"/>